<dbReference type="EMBL" id="JADCNL010000011">
    <property type="protein sequence ID" value="KAG0461306.1"/>
    <property type="molecule type" value="Genomic_DNA"/>
</dbReference>
<comment type="caution">
    <text evidence="1">The sequence shown here is derived from an EMBL/GenBank/DDBJ whole genome shotgun (WGS) entry which is preliminary data.</text>
</comment>
<evidence type="ECO:0000313" key="3">
    <source>
        <dbReference type="Proteomes" id="UP000636800"/>
    </source>
</evidence>
<protein>
    <submittedName>
        <fullName evidence="1">Uncharacterized protein</fullName>
    </submittedName>
</protein>
<evidence type="ECO:0000313" key="2">
    <source>
        <dbReference type="EMBL" id="KAG0462748.1"/>
    </source>
</evidence>
<sequence length="73" mass="8273">MESLTLPNRIGLCYIQGNESASTETIIRNDTSIFFALNISLPLITNHKKKMPTLSIETLFEDFLITLSSYSFK</sequence>
<name>A0A835UJ53_VANPL</name>
<dbReference type="AlphaFoldDB" id="A0A835UJ53"/>
<gene>
    <name evidence="2" type="ORF">HPP92_021224</name>
    <name evidence="1" type="ORF">HPP92_021603</name>
</gene>
<dbReference type="EMBL" id="JADCNM010000011">
    <property type="protein sequence ID" value="KAG0462748.1"/>
    <property type="molecule type" value="Genomic_DNA"/>
</dbReference>
<accession>A0A835UJ53</accession>
<reference evidence="3 4" key="1">
    <citation type="journal article" date="2020" name="Nat. Food">
        <title>A phased Vanilla planifolia genome enables genetic improvement of flavour and production.</title>
        <authorList>
            <person name="Hasing T."/>
            <person name="Tang H."/>
            <person name="Brym M."/>
            <person name="Khazi F."/>
            <person name="Huang T."/>
            <person name="Chambers A.H."/>
        </authorList>
    </citation>
    <scope>NUCLEOTIDE SEQUENCE [LARGE SCALE GENOMIC DNA]</scope>
    <source>
        <tissue evidence="1">Leaf</tissue>
    </source>
</reference>
<evidence type="ECO:0000313" key="4">
    <source>
        <dbReference type="Proteomes" id="UP000639772"/>
    </source>
</evidence>
<proteinExistence type="predicted"/>
<keyword evidence="3" id="KW-1185">Reference proteome</keyword>
<dbReference type="Proteomes" id="UP000639772">
    <property type="component" value="Chromosome 11"/>
</dbReference>
<evidence type="ECO:0000313" key="1">
    <source>
        <dbReference type="EMBL" id="KAG0461306.1"/>
    </source>
</evidence>
<dbReference type="Proteomes" id="UP000636800">
    <property type="component" value="Chromosome 11"/>
</dbReference>
<organism evidence="1 3">
    <name type="scientific">Vanilla planifolia</name>
    <name type="common">Vanilla</name>
    <dbReference type="NCBI Taxonomy" id="51239"/>
    <lineage>
        <taxon>Eukaryota</taxon>
        <taxon>Viridiplantae</taxon>
        <taxon>Streptophyta</taxon>
        <taxon>Embryophyta</taxon>
        <taxon>Tracheophyta</taxon>
        <taxon>Spermatophyta</taxon>
        <taxon>Magnoliopsida</taxon>
        <taxon>Liliopsida</taxon>
        <taxon>Asparagales</taxon>
        <taxon>Orchidaceae</taxon>
        <taxon>Vanilloideae</taxon>
        <taxon>Vanilleae</taxon>
        <taxon>Vanilla</taxon>
    </lineage>
</organism>